<dbReference type="Gene3D" id="3.10.20.90">
    <property type="entry name" value="Phosphatidylinositol 3-kinase Catalytic Subunit, Chain A, domain 1"/>
    <property type="match status" value="1"/>
</dbReference>
<dbReference type="OrthoDB" id="6738456at2759"/>
<evidence type="ECO:0000313" key="13">
    <source>
        <dbReference type="WBParaSite" id="SBAD_0000202301-mRNA-1"/>
    </source>
</evidence>
<keyword evidence="6 9" id="KW-0449">Lipoprotein</keyword>
<feature type="lipid moiety-binding region" description="Phosphatidylserine amidated glycine; alternate" evidence="9">
    <location>
        <position position="134"/>
    </location>
</feature>
<dbReference type="GO" id="GO:0031410">
    <property type="term" value="C:cytoplasmic vesicle"/>
    <property type="evidence" value="ECO:0007669"/>
    <property type="project" value="UniProtKB-KW"/>
</dbReference>
<evidence type="ECO:0000256" key="6">
    <source>
        <dbReference type="ARBA" id="ARBA00023288"/>
    </source>
</evidence>
<protein>
    <submittedName>
        <fullName evidence="13">Ubiquitin-like protein ATG12</fullName>
    </submittedName>
</protein>
<dbReference type="PANTHER" id="PTHR10969">
    <property type="entry name" value="MICROTUBULE-ASSOCIATED PROTEINS 1A/1B LIGHT CHAIN 3-RELATED"/>
    <property type="match status" value="1"/>
</dbReference>
<keyword evidence="4 10" id="KW-0072">Autophagy</keyword>
<keyword evidence="3" id="KW-0963">Cytoplasm</keyword>
<accession>A0A183IE89</accession>
<organism evidence="13">
    <name type="scientific">Soboliphyme baturini</name>
    <dbReference type="NCBI Taxonomy" id="241478"/>
    <lineage>
        <taxon>Eukaryota</taxon>
        <taxon>Metazoa</taxon>
        <taxon>Ecdysozoa</taxon>
        <taxon>Nematoda</taxon>
        <taxon>Enoplea</taxon>
        <taxon>Dorylaimia</taxon>
        <taxon>Dioctophymatida</taxon>
        <taxon>Dioctophymatoidea</taxon>
        <taxon>Soboliphymatidae</taxon>
        <taxon>Soboliphyme</taxon>
    </lineage>
</organism>
<dbReference type="GO" id="GO:0016236">
    <property type="term" value="P:macroautophagy"/>
    <property type="evidence" value="ECO:0007669"/>
    <property type="project" value="UniProtKB-ARBA"/>
</dbReference>
<evidence type="ECO:0000256" key="10">
    <source>
        <dbReference type="RuleBase" id="RU004384"/>
    </source>
</evidence>
<evidence type="ECO:0000256" key="1">
    <source>
        <dbReference type="ARBA" id="ARBA00004419"/>
    </source>
</evidence>
<dbReference type="GO" id="GO:0005776">
    <property type="term" value="C:autophagosome"/>
    <property type="evidence" value="ECO:0007669"/>
    <property type="project" value="UniProtKB-SubCell"/>
</dbReference>
<dbReference type="FunFam" id="3.10.20.90:FF:000149">
    <property type="entry name" value="microtubule-associated proteins 1A/1B light chain 3C"/>
    <property type="match status" value="1"/>
</dbReference>
<keyword evidence="7" id="KW-0968">Cytoplasmic vesicle</keyword>
<evidence type="ECO:0000256" key="3">
    <source>
        <dbReference type="ARBA" id="ARBA00022490"/>
    </source>
</evidence>
<evidence type="ECO:0000313" key="11">
    <source>
        <dbReference type="EMBL" id="VDO95945.1"/>
    </source>
</evidence>
<evidence type="ECO:0000313" key="12">
    <source>
        <dbReference type="Proteomes" id="UP000270296"/>
    </source>
</evidence>
<evidence type="ECO:0000256" key="4">
    <source>
        <dbReference type="ARBA" id="ARBA00023006"/>
    </source>
</evidence>
<evidence type="ECO:0000256" key="2">
    <source>
        <dbReference type="ARBA" id="ARBA00007293"/>
    </source>
</evidence>
<dbReference type="GO" id="GO:0006950">
    <property type="term" value="P:response to stress"/>
    <property type="evidence" value="ECO:0007669"/>
    <property type="project" value="UniProtKB-ARBA"/>
</dbReference>
<proteinExistence type="inferred from homology"/>
<gene>
    <name evidence="11" type="ORF">SBAD_LOCUS1933</name>
</gene>
<sequence>MGQLLTKCFFRRRKLVDKTSYKSLKSFEARQAEVSAAKINFPLRLPLVVEKSSRESTLPTLRKIKFLVPPELTVSQFITILRSRMNIKQMESVFLLINGRTVVPMSATLSELYREFSEEDGFLYVTYISQVAFG</sequence>
<dbReference type="InterPro" id="IPR004241">
    <property type="entry name" value="Atg8-like"/>
</dbReference>
<keyword evidence="12" id="KW-1185">Reference proteome</keyword>
<dbReference type="Proteomes" id="UP000270296">
    <property type="component" value="Unassembled WGS sequence"/>
</dbReference>
<evidence type="ECO:0000256" key="8">
    <source>
        <dbReference type="ARBA" id="ARBA00037868"/>
    </source>
</evidence>
<keyword evidence="5" id="KW-0472">Membrane</keyword>
<dbReference type="SUPFAM" id="SSF54236">
    <property type="entry name" value="Ubiquitin-like"/>
    <property type="match status" value="1"/>
</dbReference>
<dbReference type="Pfam" id="PF02991">
    <property type="entry name" value="ATG8"/>
    <property type="match status" value="1"/>
</dbReference>
<dbReference type="AlphaFoldDB" id="A0A183IE89"/>
<reference evidence="13" key="1">
    <citation type="submission" date="2016-06" db="UniProtKB">
        <authorList>
            <consortium name="WormBaseParasite"/>
        </authorList>
    </citation>
    <scope>IDENTIFICATION</scope>
</reference>
<dbReference type="WBParaSite" id="SBAD_0000202301-mRNA-1">
    <property type="protein sequence ID" value="SBAD_0000202301-mRNA-1"/>
    <property type="gene ID" value="SBAD_0000202301"/>
</dbReference>
<comment type="subcellular location">
    <subcellularLocation>
        <location evidence="1">Cytoplasmic vesicle</location>
        <location evidence="1">Autophagosome</location>
    </subcellularLocation>
    <subcellularLocation>
        <location evidence="8">Endomembrane system</location>
        <topology evidence="8">Lipid-anchor</topology>
    </subcellularLocation>
</comment>
<comment type="similarity">
    <text evidence="2 10">Belongs to the ATG8 family.</text>
</comment>
<dbReference type="EMBL" id="UZAM01007011">
    <property type="protein sequence ID" value="VDO95945.1"/>
    <property type="molecule type" value="Genomic_DNA"/>
</dbReference>
<name>A0A183IE89_9BILA</name>
<dbReference type="GO" id="GO:0012505">
    <property type="term" value="C:endomembrane system"/>
    <property type="evidence" value="ECO:0007669"/>
    <property type="project" value="UniProtKB-SubCell"/>
</dbReference>
<dbReference type="InterPro" id="IPR029071">
    <property type="entry name" value="Ubiquitin-like_domsf"/>
</dbReference>
<evidence type="ECO:0000256" key="5">
    <source>
        <dbReference type="ARBA" id="ARBA00023136"/>
    </source>
</evidence>
<evidence type="ECO:0000256" key="9">
    <source>
        <dbReference type="PIRSR" id="PIRSR604241-50"/>
    </source>
</evidence>
<reference evidence="11 12" key="2">
    <citation type="submission" date="2018-11" db="EMBL/GenBank/DDBJ databases">
        <authorList>
            <consortium name="Pathogen Informatics"/>
        </authorList>
    </citation>
    <scope>NUCLEOTIDE SEQUENCE [LARGE SCALE GENOMIC DNA]</scope>
</reference>
<evidence type="ECO:0000256" key="7">
    <source>
        <dbReference type="ARBA" id="ARBA00023329"/>
    </source>
</evidence>